<evidence type="ECO:0000313" key="2">
    <source>
        <dbReference type="Proteomes" id="UP001632037"/>
    </source>
</evidence>
<reference evidence="1 2" key="1">
    <citation type="submission" date="2024-09" db="EMBL/GenBank/DDBJ databases">
        <title>Genome sequencing and assembly of Phytophthora oleae, isolate VK10A, causative agent of rot of olive drupes.</title>
        <authorList>
            <person name="Conti Taguali S."/>
            <person name="Riolo M."/>
            <person name="La Spada F."/>
            <person name="Cacciola S.O."/>
            <person name="Dionisio G."/>
        </authorList>
    </citation>
    <scope>NUCLEOTIDE SEQUENCE [LARGE SCALE GENOMIC DNA]</scope>
    <source>
        <strain evidence="1 2">VK10A</strain>
    </source>
</reference>
<evidence type="ECO:0008006" key="3">
    <source>
        <dbReference type="Google" id="ProtNLM"/>
    </source>
</evidence>
<proteinExistence type="predicted"/>
<dbReference type="Proteomes" id="UP001632037">
    <property type="component" value="Unassembled WGS sequence"/>
</dbReference>
<gene>
    <name evidence="1" type="ORF">V7S43_004005</name>
</gene>
<dbReference type="EMBL" id="JBIMZQ010000006">
    <property type="protein sequence ID" value="KAL3670819.1"/>
    <property type="molecule type" value="Genomic_DNA"/>
</dbReference>
<sequence>MSTKGVVAMSSKGAFKREASKFRNWIERNSNVAFPPEKNRYHLYVSLACP</sequence>
<dbReference type="PANTHER" id="PTHR32419">
    <property type="entry name" value="GLUTATHIONYL-HYDROQUINONE REDUCTASE"/>
    <property type="match status" value="1"/>
</dbReference>
<name>A0ABD3G0V0_9STRA</name>
<accession>A0ABD3G0V0</accession>
<dbReference type="InterPro" id="IPR016639">
    <property type="entry name" value="GST_Omega/GSH"/>
</dbReference>
<keyword evidence="2" id="KW-1185">Reference proteome</keyword>
<comment type="caution">
    <text evidence="1">The sequence shown here is derived from an EMBL/GenBank/DDBJ whole genome shotgun (WGS) entry which is preliminary data.</text>
</comment>
<organism evidence="1 2">
    <name type="scientific">Phytophthora oleae</name>
    <dbReference type="NCBI Taxonomy" id="2107226"/>
    <lineage>
        <taxon>Eukaryota</taxon>
        <taxon>Sar</taxon>
        <taxon>Stramenopiles</taxon>
        <taxon>Oomycota</taxon>
        <taxon>Peronosporomycetes</taxon>
        <taxon>Peronosporales</taxon>
        <taxon>Peronosporaceae</taxon>
        <taxon>Phytophthora</taxon>
    </lineage>
</organism>
<dbReference type="PANTHER" id="PTHR32419:SF6">
    <property type="entry name" value="GLUTATHIONE S-TRANSFERASE OMEGA-LIKE 1-RELATED"/>
    <property type="match status" value="1"/>
</dbReference>
<evidence type="ECO:0000313" key="1">
    <source>
        <dbReference type="EMBL" id="KAL3670819.1"/>
    </source>
</evidence>
<protein>
    <recommendedName>
        <fullName evidence="3">GST N-terminal domain-containing protein</fullName>
    </recommendedName>
</protein>
<dbReference type="Gene3D" id="3.40.30.10">
    <property type="entry name" value="Glutaredoxin"/>
    <property type="match status" value="1"/>
</dbReference>
<dbReference type="AlphaFoldDB" id="A0ABD3G0V0"/>